<feature type="domain" description="N-acetyltransferase" evidence="1">
    <location>
        <begin position="19"/>
        <end position="163"/>
    </location>
</feature>
<dbReference type="InterPro" id="IPR016181">
    <property type="entry name" value="Acyl_CoA_acyltransferase"/>
</dbReference>
<dbReference type="SUPFAM" id="SSF55729">
    <property type="entry name" value="Acyl-CoA N-acyltransferases (Nat)"/>
    <property type="match status" value="1"/>
</dbReference>
<name>A0A2W4XWM6_9CYAN</name>
<evidence type="ECO:0000259" key="1">
    <source>
        <dbReference type="PROSITE" id="PS51186"/>
    </source>
</evidence>
<evidence type="ECO:0000313" key="3">
    <source>
        <dbReference type="Proteomes" id="UP000249794"/>
    </source>
</evidence>
<dbReference type="Pfam" id="PF00583">
    <property type="entry name" value="Acetyltransf_1"/>
    <property type="match status" value="1"/>
</dbReference>
<dbReference type="PROSITE" id="PS51186">
    <property type="entry name" value="GNAT"/>
    <property type="match status" value="1"/>
</dbReference>
<comment type="caution">
    <text evidence="2">The sequence shown here is derived from an EMBL/GenBank/DDBJ whole genome shotgun (WGS) entry which is preliminary data.</text>
</comment>
<protein>
    <recommendedName>
        <fullName evidence="1">N-acetyltransferase domain-containing protein</fullName>
    </recommendedName>
</protein>
<organism evidence="2 3">
    <name type="scientific">Phormidesmis priestleyi</name>
    <dbReference type="NCBI Taxonomy" id="268141"/>
    <lineage>
        <taxon>Bacteria</taxon>
        <taxon>Bacillati</taxon>
        <taxon>Cyanobacteriota</taxon>
        <taxon>Cyanophyceae</taxon>
        <taxon>Leptolyngbyales</taxon>
        <taxon>Leptolyngbyaceae</taxon>
        <taxon>Phormidesmis</taxon>
    </lineage>
</organism>
<gene>
    <name evidence="2" type="ORF">DCF15_01155</name>
</gene>
<proteinExistence type="predicted"/>
<dbReference type="CDD" id="cd04301">
    <property type="entry name" value="NAT_SF"/>
    <property type="match status" value="1"/>
</dbReference>
<accession>A0A2W4XWM6</accession>
<reference evidence="2 3" key="2">
    <citation type="submission" date="2018-06" db="EMBL/GenBank/DDBJ databases">
        <title>Metagenomic assembly of (sub)arctic Cyanobacteria and their associated microbiome from non-axenic cultures.</title>
        <authorList>
            <person name="Baurain D."/>
        </authorList>
    </citation>
    <scope>NUCLEOTIDE SEQUENCE [LARGE SCALE GENOMIC DNA]</scope>
    <source>
        <strain evidence="2">ULC027bin1</strain>
    </source>
</reference>
<dbReference type="InterPro" id="IPR000182">
    <property type="entry name" value="GNAT_dom"/>
</dbReference>
<dbReference type="Gene3D" id="3.40.630.30">
    <property type="match status" value="1"/>
</dbReference>
<sequence>MSAIAFIPIDLESTAELCICFRRDAMAESFAGGAERFDLASGDNHQQYLDWLQQRLQEFPEGCVHMLEGNSIVGQIEMQLTGQQSLAYLNMLYLVPAARGRGLGNQLHDYIIQIFQQVGVVKAQLSVSPTNQRALAFYKKHHWQDLGPRPEDPELHLMDLTVGDWA</sequence>
<dbReference type="EMBL" id="QBMP01000005">
    <property type="protein sequence ID" value="PZO60837.1"/>
    <property type="molecule type" value="Genomic_DNA"/>
</dbReference>
<reference evidence="3" key="1">
    <citation type="submission" date="2018-04" db="EMBL/GenBank/DDBJ databases">
        <authorList>
            <person name="Cornet L."/>
        </authorList>
    </citation>
    <scope>NUCLEOTIDE SEQUENCE [LARGE SCALE GENOMIC DNA]</scope>
</reference>
<evidence type="ECO:0000313" key="2">
    <source>
        <dbReference type="EMBL" id="PZO60837.1"/>
    </source>
</evidence>
<dbReference type="Proteomes" id="UP000249794">
    <property type="component" value="Unassembled WGS sequence"/>
</dbReference>
<dbReference type="AlphaFoldDB" id="A0A2W4XWM6"/>
<dbReference type="GO" id="GO:0016747">
    <property type="term" value="F:acyltransferase activity, transferring groups other than amino-acyl groups"/>
    <property type="evidence" value="ECO:0007669"/>
    <property type="project" value="InterPro"/>
</dbReference>